<feature type="region of interest" description="Disordered" evidence="1">
    <location>
        <begin position="431"/>
        <end position="481"/>
    </location>
</feature>
<feature type="region of interest" description="Disordered" evidence="1">
    <location>
        <begin position="50"/>
        <end position="78"/>
    </location>
</feature>
<evidence type="ECO:0000313" key="4">
    <source>
        <dbReference type="Proteomes" id="UP001163823"/>
    </source>
</evidence>
<dbReference type="PANTHER" id="PTHR47071">
    <property type="entry name" value="PROTEIN TRM32"/>
    <property type="match status" value="1"/>
</dbReference>
<reference evidence="3" key="1">
    <citation type="journal article" date="2023" name="Science">
        <title>Elucidation of the pathway for biosynthesis of saponin adjuvants from the soapbark tree.</title>
        <authorList>
            <person name="Reed J."/>
            <person name="Orme A."/>
            <person name="El-Demerdash A."/>
            <person name="Owen C."/>
            <person name="Martin L.B.B."/>
            <person name="Misra R.C."/>
            <person name="Kikuchi S."/>
            <person name="Rejzek M."/>
            <person name="Martin A.C."/>
            <person name="Harkess A."/>
            <person name="Leebens-Mack J."/>
            <person name="Louveau T."/>
            <person name="Stephenson M.J."/>
            <person name="Osbourn A."/>
        </authorList>
    </citation>
    <scope>NUCLEOTIDE SEQUENCE</scope>
    <source>
        <strain evidence="3">S10</strain>
    </source>
</reference>
<evidence type="ECO:0000259" key="2">
    <source>
        <dbReference type="Pfam" id="PF12552"/>
    </source>
</evidence>
<dbReference type="Proteomes" id="UP001163823">
    <property type="component" value="Chromosome 11"/>
</dbReference>
<evidence type="ECO:0000256" key="1">
    <source>
        <dbReference type="SAM" id="MobiDB-lite"/>
    </source>
</evidence>
<feature type="compositionally biased region" description="Basic residues" evidence="1">
    <location>
        <begin position="468"/>
        <end position="478"/>
    </location>
</feature>
<feature type="compositionally biased region" description="Basic and acidic residues" evidence="1">
    <location>
        <begin position="435"/>
        <end position="453"/>
    </location>
</feature>
<dbReference type="InterPro" id="IPR044257">
    <property type="entry name" value="TRM32-like"/>
</dbReference>
<gene>
    <name evidence="3" type="ORF">O6P43_026531</name>
</gene>
<proteinExistence type="predicted"/>
<dbReference type="PANTHER" id="PTHR47071:SF9">
    <property type="entry name" value="TRM32-LIKE PROTEIN (DUF3741)"/>
    <property type="match status" value="1"/>
</dbReference>
<feature type="domain" description="DUF3741" evidence="2">
    <location>
        <begin position="239"/>
        <end position="281"/>
    </location>
</feature>
<accession>A0AAD7L3R5</accession>
<name>A0AAD7L3R5_QUISA</name>
<protein>
    <submittedName>
        <fullName evidence="3">Protein TRM32</fullName>
    </submittedName>
</protein>
<evidence type="ECO:0000313" key="3">
    <source>
        <dbReference type="EMBL" id="KAJ7950326.1"/>
    </source>
</evidence>
<dbReference type="InterPro" id="IPR022212">
    <property type="entry name" value="DUF3741"/>
</dbReference>
<dbReference type="AlphaFoldDB" id="A0AAD7L3R5"/>
<sequence length="506" mass="56873">MGKQMRNKQSASAMSFENAHPSNPRCAWSILHIIRYNHWRQVKKRLVHRKLSSGRTSAGSGIPINDDASGSGKTDEHDDAEMINSNVHDKVAHSTPAAKHSVRSRIKALITDELSKKKGRHKRSSTCPERSQLTRTDSIHHLEHSDLDPLADMVLIDGSPKAVPEIIEEHLSINESDPVPPMFSEEPSTSYERCLECGIMFTSGDKAGYNLAHKHQPSEGLTHFQEMLKNENQDILENKSINARILATDAPAHHFKDFLDALDIINVNKDLLLKLLQDPGSPLAQHFHNQHAFTAKMGLTKSVSFPLRGSSSREKGFDPSILIKNLAGSGSTPYVEGLLQIGSEAPQSAESKSTEFFYRRSMSSSAGYKVDGILSFNQAMAERGYNPTSCLARGQNQVVTKRFKNLRQKIKHVIRESRKERRRITMDAILHKIPRGHELPKESKKESAKEGKDSPASGYESDLSSHSITKRQMHRMRRTSSLNESLDRYCQLYETIFNREAKHANF</sequence>
<keyword evidence="4" id="KW-1185">Reference proteome</keyword>
<organism evidence="3 4">
    <name type="scientific">Quillaja saponaria</name>
    <name type="common">Soap bark tree</name>
    <dbReference type="NCBI Taxonomy" id="32244"/>
    <lineage>
        <taxon>Eukaryota</taxon>
        <taxon>Viridiplantae</taxon>
        <taxon>Streptophyta</taxon>
        <taxon>Embryophyta</taxon>
        <taxon>Tracheophyta</taxon>
        <taxon>Spermatophyta</taxon>
        <taxon>Magnoliopsida</taxon>
        <taxon>eudicotyledons</taxon>
        <taxon>Gunneridae</taxon>
        <taxon>Pentapetalae</taxon>
        <taxon>rosids</taxon>
        <taxon>fabids</taxon>
        <taxon>Fabales</taxon>
        <taxon>Quillajaceae</taxon>
        <taxon>Quillaja</taxon>
    </lineage>
</organism>
<dbReference type="EMBL" id="JARAOO010000011">
    <property type="protein sequence ID" value="KAJ7950326.1"/>
    <property type="molecule type" value="Genomic_DNA"/>
</dbReference>
<comment type="caution">
    <text evidence="3">The sequence shown here is derived from an EMBL/GenBank/DDBJ whole genome shotgun (WGS) entry which is preliminary data.</text>
</comment>
<dbReference type="Pfam" id="PF12552">
    <property type="entry name" value="DUF3741"/>
    <property type="match status" value="1"/>
</dbReference>
<feature type="region of interest" description="Disordered" evidence="1">
    <location>
        <begin position="1"/>
        <end position="20"/>
    </location>
</feature>
<dbReference type="KEGG" id="qsa:O6P43_026531"/>